<dbReference type="PANTHER" id="PTHR46890:SF50">
    <property type="entry name" value="RNA-DIRECTED DNA POLYMERASE, EUKARYOTA, REVERSE TRANSCRIPTASE ZINC-BINDING DOMAIN PROTEIN-RELATED"/>
    <property type="match status" value="1"/>
</dbReference>
<organism evidence="2">
    <name type="scientific">Fagus sylvatica</name>
    <name type="common">Beechnut</name>
    <dbReference type="NCBI Taxonomy" id="28930"/>
    <lineage>
        <taxon>Eukaryota</taxon>
        <taxon>Viridiplantae</taxon>
        <taxon>Streptophyta</taxon>
        <taxon>Embryophyta</taxon>
        <taxon>Tracheophyta</taxon>
        <taxon>Spermatophyta</taxon>
        <taxon>Magnoliopsida</taxon>
        <taxon>eudicotyledons</taxon>
        <taxon>Gunneridae</taxon>
        <taxon>Pentapetalae</taxon>
        <taxon>rosids</taxon>
        <taxon>fabids</taxon>
        <taxon>Fagales</taxon>
        <taxon>Fagaceae</taxon>
        <taxon>Fagus</taxon>
    </lineage>
</organism>
<dbReference type="PROSITE" id="PS50878">
    <property type="entry name" value="RT_POL"/>
    <property type="match status" value="1"/>
</dbReference>
<reference evidence="2" key="1">
    <citation type="submission" date="2018-02" db="EMBL/GenBank/DDBJ databases">
        <authorList>
            <person name="Cohen D.B."/>
            <person name="Kent A.D."/>
        </authorList>
    </citation>
    <scope>NUCLEOTIDE SEQUENCE</scope>
</reference>
<name>A0A2N9G099_FAGSY</name>
<feature type="domain" description="Reverse transcriptase" evidence="1">
    <location>
        <begin position="221"/>
        <end position="475"/>
    </location>
</feature>
<dbReference type="PANTHER" id="PTHR46890">
    <property type="entry name" value="NON-LTR RETROLELEMENT REVERSE TRANSCRIPTASE-LIKE PROTEIN-RELATED"/>
    <property type="match status" value="1"/>
</dbReference>
<evidence type="ECO:0000259" key="1">
    <source>
        <dbReference type="PROSITE" id="PS50878"/>
    </source>
</evidence>
<dbReference type="SUPFAM" id="SSF56672">
    <property type="entry name" value="DNA/RNA polymerases"/>
    <property type="match status" value="1"/>
</dbReference>
<gene>
    <name evidence="2" type="ORF">FSB_LOCUS20376</name>
</gene>
<dbReference type="InterPro" id="IPR000477">
    <property type="entry name" value="RT_dom"/>
</dbReference>
<dbReference type="CDD" id="cd01650">
    <property type="entry name" value="RT_nLTR_like"/>
    <property type="match status" value="1"/>
</dbReference>
<dbReference type="InterPro" id="IPR043502">
    <property type="entry name" value="DNA/RNA_pol_sf"/>
</dbReference>
<dbReference type="AlphaFoldDB" id="A0A2N9G099"/>
<sequence length="735" mass="81967">MKLRDGRKIVLPETTPLALISLNPFFALSSDFERFESKSSVVGEDDHLLIVEWVEDSPSESSSTFEHSECEQQDDTGEDEVMWVEPLAISVFVDGEKDDHEASHEGYEDWVMALLCDIEASSGICSAVSEEIDSKSLERSSCRLDLPGLQWGIKWHSIDVGYKGDSKGGGSGGCHLPKRKLLGVVKGMSSDKAPAPDGFSMAFFQSCWDIIKEDVMAVFHYFHAHGTFAKSINATFIALIPKKPGAIECKDFRPISLITGIYKIIAKVLANRLKTVLEKIVSVSQNAFVGGQQILDSILIANESLDSRLKSANPGCGFSAKWCQWIFFCISTARFSILVNGCSSGFFPSTRSLRQGDPLSPLLFLLVMEALSCMMKRAADGGFLTGFSVGSQDDTMAVSHLLFADDTLILCGAASDQVWYLRGVFIWFQAISGLKINLGKSELVPVGDVTNVNELVGILGCRVSALPLTYLGLPLGVSFKNKSIWNSVVEKVEKHLAGWKRFFPKGGVAKRIEKLQRDFLWGGLDEKPKFHLVQWKRVSFLELYSLARIPEATVTNHLRLQGSSFHWDIAFIRAVQDWELEAVTSFMELLYLCFTIQGGSDFVRWSLSSSSKFDVKSYYKKLTQVVHSPFPWRIIWKAKVPNRVAFFTWTAALGKILTIDNLRRRKELWDMVFAFLGFLGLCLKMWRHYCPAAQADLVNVTRVQYGRLSPIVSCGVSGVRGMLAHSPGWKLLFQL</sequence>
<dbReference type="InterPro" id="IPR026960">
    <property type="entry name" value="RVT-Znf"/>
</dbReference>
<dbReference type="Pfam" id="PF13966">
    <property type="entry name" value="zf-RVT"/>
    <property type="match status" value="1"/>
</dbReference>
<proteinExistence type="predicted"/>
<dbReference type="InterPro" id="IPR052343">
    <property type="entry name" value="Retrotransposon-Effector_Assoc"/>
</dbReference>
<evidence type="ECO:0000313" key="2">
    <source>
        <dbReference type="EMBL" id="SPC92494.1"/>
    </source>
</evidence>
<accession>A0A2N9G099</accession>
<protein>
    <recommendedName>
        <fullName evidence="1">Reverse transcriptase domain-containing protein</fullName>
    </recommendedName>
</protein>
<dbReference type="EMBL" id="OIVN01001313">
    <property type="protein sequence ID" value="SPC92494.1"/>
    <property type="molecule type" value="Genomic_DNA"/>
</dbReference>
<dbReference type="Pfam" id="PF00078">
    <property type="entry name" value="RVT_1"/>
    <property type="match status" value="1"/>
</dbReference>